<organism evidence="1 2">
    <name type="scientific">Aspergillus novofumigatus (strain IBT 16806)</name>
    <dbReference type="NCBI Taxonomy" id="1392255"/>
    <lineage>
        <taxon>Eukaryota</taxon>
        <taxon>Fungi</taxon>
        <taxon>Dikarya</taxon>
        <taxon>Ascomycota</taxon>
        <taxon>Pezizomycotina</taxon>
        <taxon>Eurotiomycetes</taxon>
        <taxon>Eurotiomycetidae</taxon>
        <taxon>Eurotiales</taxon>
        <taxon>Aspergillaceae</taxon>
        <taxon>Aspergillus</taxon>
        <taxon>Aspergillus subgen. Fumigati</taxon>
    </lineage>
</organism>
<dbReference type="RefSeq" id="XP_024682084.1">
    <property type="nucleotide sequence ID" value="XM_024821415.1"/>
</dbReference>
<evidence type="ECO:0000313" key="2">
    <source>
        <dbReference type="Proteomes" id="UP000234474"/>
    </source>
</evidence>
<dbReference type="OrthoDB" id="37659at2759"/>
<dbReference type="AlphaFoldDB" id="A0A2I1C784"/>
<dbReference type="Proteomes" id="UP000234474">
    <property type="component" value="Unassembled WGS sequence"/>
</dbReference>
<name>A0A2I1C784_ASPN1</name>
<dbReference type="InterPro" id="IPR036291">
    <property type="entry name" value="NAD(P)-bd_dom_sf"/>
</dbReference>
<dbReference type="OMA" id="EDCANMF"/>
<dbReference type="InterPro" id="IPR002347">
    <property type="entry name" value="SDR_fam"/>
</dbReference>
<dbReference type="GeneID" id="36528741"/>
<reference evidence="2" key="1">
    <citation type="journal article" date="2018" name="Proc. Natl. Acad. Sci. U.S.A.">
        <title>Linking secondary metabolites to gene clusters through genome sequencing of six diverse Aspergillus species.</title>
        <authorList>
            <person name="Kaerboelling I."/>
            <person name="Vesth T.C."/>
            <person name="Frisvad J.C."/>
            <person name="Nybo J.L."/>
            <person name="Theobald S."/>
            <person name="Kuo A."/>
            <person name="Bowyer P."/>
            <person name="Matsuda Y."/>
            <person name="Mondo S."/>
            <person name="Lyhne E.K."/>
            <person name="Kogle M.E."/>
            <person name="Clum A."/>
            <person name="Lipzen A."/>
            <person name="Salamov A."/>
            <person name="Ngan C.Y."/>
            <person name="Daum C."/>
            <person name="Chiniquy J."/>
            <person name="Barry K."/>
            <person name="LaButti K."/>
            <person name="Haridas S."/>
            <person name="Simmons B.A."/>
            <person name="Magnuson J.K."/>
            <person name="Mortensen U.H."/>
            <person name="Larsen T.O."/>
            <person name="Grigoriev I.V."/>
            <person name="Baker S.E."/>
            <person name="Andersen M.R."/>
        </authorList>
    </citation>
    <scope>NUCLEOTIDE SEQUENCE [LARGE SCALE GENOMIC DNA]</scope>
    <source>
        <strain evidence="2">IBT 16806</strain>
    </source>
</reference>
<dbReference type="Pfam" id="PF13561">
    <property type="entry name" value="adh_short_C2"/>
    <property type="match status" value="1"/>
</dbReference>
<dbReference type="VEuPathDB" id="FungiDB:P174DRAFT_235347"/>
<dbReference type="EMBL" id="MSZS01000005">
    <property type="protein sequence ID" value="PKX93489.1"/>
    <property type="molecule type" value="Genomic_DNA"/>
</dbReference>
<sequence>MGYSVTEAAALHLMKHLALPVGSKICVNAVVPGLLLTDWGKKYGETAIEWLNQKAILKHETDLEDCANVNWQRIQP</sequence>
<gene>
    <name evidence="1" type="ORF">P174DRAFT_235347</name>
</gene>
<keyword evidence="2" id="KW-1185">Reference proteome</keyword>
<comment type="caution">
    <text evidence="1">The sequence shown here is derived from an EMBL/GenBank/DDBJ whole genome shotgun (WGS) entry which is preliminary data.</text>
</comment>
<evidence type="ECO:0008006" key="3">
    <source>
        <dbReference type="Google" id="ProtNLM"/>
    </source>
</evidence>
<dbReference type="SUPFAM" id="SSF51735">
    <property type="entry name" value="NAD(P)-binding Rossmann-fold domains"/>
    <property type="match status" value="1"/>
</dbReference>
<evidence type="ECO:0000313" key="1">
    <source>
        <dbReference type="EMBL" id="PKX93489.1"/>
    </source>
</evidence>
<accession>A0A2I1C784</accession>
<dbReference type="STRING" id="1392255.A0A2I1C784"/>
<dbReference type="Gene3D" id="3.40.50.720">
    <property type="entry name" value="NAD(P)-binding Rossmann-like Domain"/>
    <property type="match status" value="1"/>
</dbReference>
<proteinExistence type="predicted"/>
<protein>
    <recommendedName>
        <fullName evidence="3">Short-chain dehydrogenase</fullName>
    </recommendedName>
</protein>